<dbReference type="InterPro" id="IPR023214">
    <property type="entry name" value="HAD_sf"/>
</dbReference>
<protein>
    <submittedName>
        <fullName evidence="2">Pseudouridine-5'-phosphatase-like</fullName>
    </submittedName>
</protein>
<dbReference type="SUPFAM" id="SSF56784">
    <property type="entry name" value="HAD-like"/>
    <property type="match status" value="1"/>
</dbReference>
<dbReference type="PANTHER" id="PTHR18901">
    <property type="entry name" value="2-DEOXYGLUCOSE-6-PHOSPHATE PHOSPHATASE 2"/>
    <property type="match status" value="1"/>
</dbReference>
<dbReference type="Gene3D" id="1.10.150.240">
    <property type="entry name" value="Putative phosphatase, domain 2"/>
    <property type="match status" value="1"/>
</dbReference>
<evidence type="ECO:0000313" key="2">
    <source>
        <dbReference type="RefSeq" id="XP_022241720.1"/>
    </source>
</evidence>
<dbReference type="InterPro" id="IPR006439">
    <property type="entry name" value="HAD-SF_hydro_IA"/>
</dbReference>
<dbReference type="SFLD" id="SFLDS00003">
    <property type="entry name" value="Haloacid_Dehalogenase"/>
    <property type="match status" value="1"/>
</dbReference>
<keyword evidence="1" id="KW-1185">Reference proteome</keyword>
<proteinExistence type="predicted"/>
<dbReference type="Pfam" id="PF00702">
    <property type="entry name" value="Hydrolase"/>
    <property type="match status" value="1"/>
</dbReference>
<dbReference type="RefSeq" id="XP_022241720.1">
    <property type="nucleotide sequence ID" value="XM_022386012.1"/>
</dbReference>
<dbReference type="InterPro" id="IPR023198">
    <property type="entry name" value="PGP-like_dom2"/>
</dbReference>
<accession>A0ABM1SDL5</accession>
<organism evidence="1 2">
    <name type="scientific">Limulus polyphemus</name>
    <name type="common">Atlantic horseshoe crab</name>
    <dbReference type="NCBI Taxonomy" id="6850"/>
    <lineage>
        <taxon>Eukaryota</taxon>
        <taxon>Metazoa</taxon>
        <taxon>Ecdysozoa</taxon>
        <taxon>Arthropoda</taxon>
        <taxon>Chelicerata</taxon>
        <taxon>Merostomata</taxon>
        <taxon>Xiphosura</taxon>
        <taxon>Limulidae</taxon>
        <taxon>Limulus</taxon>
    </lineage>
</organism>
<reference evidence="2" key="1">
    <citation type="submission" date="2025-08" db="UniProtKB">
        <authorList>
            <consortium name="RefSeq"/>
        </authorList>
    </citation>
    <scope>IDENTIFICATION</scope>
    <source>
        <tissue evidence="2">Muscle</tissue>
    </source>
</reference>
<dbReference type="SFLD" id="SFLDG01129">
    <property type="entry name" value="C1.5:_HAD__Beta-PGM__Phosphata"/>
    <property type="match status" value="1"/>
</dbReference>
<dbReference type="Gene3D" id="3.40.50.1000">
    <property type="entry name" value="HAD superfamily/HAD-like"/>
    <property type="match status" value="1"/>
</dbReference>
<sequence>MAPQNYKPVTHVIFDMDGLLLDEEMPGPETILKPPTSASQSIQQQLNLDRQLGKSYELSYSNDWQNYFSNCCFGLFTSLFPIYSLGVDRIVRHLHKHRIPIAIATSSKKSSFDLKTKHHQEFFDLFHHIVLGSEDSLVTKSKPAPDIFLACASRFHDAPSPEKVLVFEDAPNGVEAAIAAGMQVIMIPDPRIDPELSAKATLSLMSMEEFQPELFGLPKLS</sequence>
<dbReference type="InterPro" id="IPR036412">
    <property type="entry name" value="HAD-like_sf"/>
</dbReference>
<name>A0ABM1SDL5_LIMPO</name>
<evidence type="ECO:0000313" key="1">
    <source>
        <dbReference type="Proteomes" id="UP000694941"/>
    </source>
</evidence>
<dbReference type="NCBIfam" id="TIGR01509">
    <property type="entry name" value="HAD-SF-IA-v3"/>
    <property type="match status" value="1"/>
</dbReference>
<dbReference type="PANTHER" id="PTHR18901:SF38">
    <property type="entry name" value="PSEUDOURIDINE-5'-PHOSPHATASE"/>
    <property type="match status" value="1"/>
</dbReference>
<dbReference type="Proteomes" id="UP000694941">
    <property type="component" value="Unplaced"/>
</dbReference>
<gene>
    <name evidence="2" type="primary">LOC106459510</name>
</gene>
<dbReference type="GeneID" id="106459510"/>